<dbReference type="PROSITE" id="PS50106">
    <property type="entry name" value="PDZ"/>
    <property type="match status" value="1"/>
</dbReference>
<keyword evidence="2" id="KW-0378">Hydrolase</keyword>
<dbReference type="GO" id="GO:0006508">
    <property type="term" value="P:proteolysis"/>
    <property type="evidence" value="ECO:0007669"/>
    <property type="project" value="UniProtKB-KW"/>
</dbReference>
<dbReference type="InterPro" id="IPR036034">
    <property type="entry name" value="PDZ_sf"/>
</dbReference>
<evidence type="ECO:0000313" key="6">
    <source>
        <dbReference type="Proteomes" id="UP000563898"/>
    </source>
</evidence>
<dbReference type="SUPFAM" id="SSF50494">
    <property type="entry name" value="Trypsin-like serine proteases"/>
    <property type="match status" value="1"/>
</dbReference>
<feature type="compositionally biased region" description="Gly residues" evidence="3">
    <location>
        <begin position="366"/>
        <end position="381"/>
    </location>
</feature>
<feature type="region of interest" description="Disordered" evidence="3">
    <location>
        <begin position="358"/>
        <end position="381"/>
    </location>
</feature>
<dbReference type="Proteomes" id="UP000563898">
    <property type="component" value="Unassembled WGS sequence"/>
</dbReference>
<dbReference type="InterPro" id="IPR001940">
    <property type="entry name" value="Peptidase_S1C"/>
</dbReference>
<dbReference type="PANTHER" id="PTHR43343:SF3">
    <property type="entry name" value="PROTEASE DO-LIKE 8, CHLOROPLASTIC"/>
    <property type="match status" value="1"/>
</dbReference>
<dbReference type="InterPro" id="IPR001478">
    <property type="entry name" value="PDZ"/>
</dbReference>
<organism evidence="5 6">
    <name type="scientific">Gordonia polyisoprenivorans</name>
    <dbReference type="NCBI Taxonomy" id="84595"/>
    <lineage>
        <taxon>Bacteria</taxon>
        <taxon>Bacillati</taxon>
        <taxon>Actinomycetota</taxon>
        <taxon>Actinomycetes</taxon>
        <taxon>Mycobacteriales</taxon>
        <taxon>Gordoniaceae</taxon>
        <taxon>Gordonia</taxon>
    </lineage>
</organism>
<dbReference type="Gene3D" id="2.30.42.10">
    <property type="match status" value="1"/>
</dbReference>
<dbReference type="PANTHER" id="PTHR43343">
    <property type="entry name" value="PEPTIDASE S12"/>
    <property type="match status" value="1"/>
</dbReference>
<dbReference type="Pfam" id="PF13180">
    <property type="entry name" value="PDZ_2"/>
    <property type="match status" value="1"/>
</dbReference>
<dbReference type="Pfam" id="PF13365">
    <property type="entry name" value="Trypsin_2"/>
    <property type="match status" value="1"/>
</dbReference>
<reference evidence="5 6" key="1">
    <citation type="submission" date="2020-04" db="EMBL/GenBank/DDBJ databases">
        <title>MicrobeNet Type strains.</title>
        <authorList>
            <person name="Nicholson A.C."/>
        </authorList>
    </citation>
    <scope>NUCLEOTIDE SEQUENCE [LARGE SCALE GENOMIC DNA]</scope>
    <source>
        <strain evidence="5 6">ATCC BAA-14</strain>
    </source>
</reference>
<comment type="caution">
    <text evidence="5">The sequence shown here is derived from an EMBL/GenBank/DDBJ whole genome shotgun (WGS) entry which is preliminary data.</text>
</comment>
<evidence type="ECO:0000256" key="1">
    <source>
        <dbReference type="ARBA" id="ARBA00022670"/>
    </source>
</evidence>
<dbReference type="InterPro" id="IPR009003">
    <property type="entry name" value="Peptidase_S1_PA"/>
</dbReference>
<sequence length="381" mass="36924">MKPIIATAVIAGLLGGAVALGGSALVDHSTAAAPQLATPAATTAAPAQPGSITYAAQAASKFTADIEVAGSQGTAVGSGIVLSPDGYILTNNHVIAGAGGTSAIQVTTADQKTYQASVVGTSPSYDLAVIKLQNASGLTPATLGNSDGLQVGQQVVAVGSPENLSNTVTSGIISNLSRTVTAGDEQGSQVAVYNGLQTDTPINPGNSGGPLVNLSGQVIGVNSAVDTGQASQGGVQAFGLGFAIPINTARRVANELLADGHATKPVLGVTGSLAETNAADVEGAQVTAVSGDGAAAAAGIKSGDVITKVGDQRVTSYADLMAQILTHEPGSTVPITVSSGGQEHTVTVKLGSAVDNAQTTVPSNGNGNGGTGGGTGGLPFP</sequence>
<dbReference type="AlphaFoldDB" id="A0A846WSZ6"/>
<dbReference type="SUPFAM" id="SSF50156">
    <property type="entry name" value="PDZ domain-like"/>
    <property type="match status" value="1"/>
</dbReference>
<evidence type="ECO:0000256" key="2">
    <source>
        <dbReference type="ARBA" id="ARBA00022801"/>
    </source>
</evidence>
<protein>
    <submittedName>
        <fullName evidence="5">PDZ domain-containing protein</fullName>
    </submittedName>
</protein>
<evidence type="ECO:0000259" key="4">
    <source>
        <dbReference type="PROSITE" id="PS50106"/>
    </source>
</evidence>
<evidence type="ECO:0000313" key="5">
    <source>
        <dbReference type="EMBL" id="NKY03813.1"/>
    </source>
</evidence>
<evidence type="ECO:0000256" key="3">
    <source>
        <dbReference type="SAM" id="MobiDB-lite"/>
    </source>
</evidence>
<accession>A0A846WSZ6</accession>
<gene>
    <name evidence="5" type="ORF">HGA05_19775</name>
</gene>
<dbReference type="Gene3D" id="2.40.10.120">
    <property type="match status" value="1"/>
</dbReference>
<proteinExistence type="predicted"/>
<keyword evidence="1" id="KW-0645">Protease</keyword>
<dbReference type="InterPro" id="IPR051201">
    <property type="entry name" value="Chloro_Bact_Ser_Proteases"/>
</dbReference>
<dbReference type="PRINTS" id="PR00834">
    <property type="entry name" value="PROTEASES2C"/>
</dbReference>
<dbReference type="GO" id="GO:0004252">
    <property type="term" value="F:serine-type endopeptidase activity"/>
    <property type="evidence" value="ECO:0007669"/>
    <property type="project" value="InterPro"/>
</dbReference>
<feature type="domain" description="PDZ" evidence="4">
    <location>
        <begin position="251"/>
        <end position="341"/>
    </location>
</feature>
<dbReference type="SMART" id="SM00228">
    <property type="entry name" value="PDZ"/>
    <property type="match status" value="1"/>
</dbReference>
<dbReference type="EMBL" id="JAAXPC010000012">
    <property type="protein sequence ID" value="NKY03813.1"/>
    <property type="molecule type" value="Genomic_DNA"/>
</dbReference>
<name>A0A846WSZ6_9ACTN</name>